<accession>A0ABS2BKB1</accession>
<evidence type="ECO:0000256" key="2">
    <source>
        <dbReference type="ARBA" id="ARBA00023004"/>
    </source>
</evidence>
<reference evidence="4 5" key="1">
    <citation type="submission" date="2021-01" db="EMBL/GenBank/DDBJ databases">
        <title>Draft Genome Sequence and Polyhydroxyalkanoate Biosynthetic Potential of Jeongeupia naejangsanensis Type Strain DSM 24253.</title>
        <authorList>
            <person name="Turrini P."/>
            <person name="Artuso I."/>
            <person name="Lugli G.A."/>
            <person name="Frangipani E."/>
            <person name="Ventura M."/>
            <person name="Visca P."/>
        </authorList>
    </citation>
    <scope>NUCLEOTIDE SEQUENCE [LARGE SCALE GENOMIC DNA]</scope>
    <source>
        <strain evidence="4 5">DSM 24253</strain>
    </source>
</reference>
<keyword evidence="2" id="KW-0408">Iron</keyword>
<keyword evidence="1" id="KW-0479">Metal-binding</keyword>
<sequence length="132" mass="14560">MAGLQAHTPQPTALTLHQGRRLLDIAFDDGSAFSLPCEYLRVYSPSAEVRGHGNPVLQVGKRNVNIVAIEPVGNYAVKLVFDDGHDSGLYSWDWLFELGRDQPQLWQAYLDQLAAHGGSRDPSDSSSRDPQD</sequence>
<keyword evidence="5" id="KW-1185">Reference proteome</keyword>
<proteinExistence type="predicted"/>
<dbReference type="RefSeq" id="WP_203538071.1">
    <property type="nucleotide sequence ID" value="NZ_JAESND010000003.1"/>
</dbReference>
<comment type="caution">
    <text evidence="4">The sequence shown here is derived from an EMBL/GenBank/DDBJ whole genome shotgun (WGS) entry which is preliminary data.</text>
</comment>
<organism evidence="4 5">
    <name type="scientific">Jeongeupia naejangsanensis</name>
    <dbReference type="NCBI Taxonomy" id="613195"/>
    <lineage>
        <taxon>Bacteria</taxon>
        <taxon>Pseudomonadati</taxon>
        <taxon>Pseudomonadota</taxon>
        <taxon>Betaproteobacteria</taxon>
        <taxon>Neisseriales</taxon>
        <taxon>Chitinibacteraceae</taxon>
        <taxon>Jeongeupia</taxon>
    </lineage>
</organism>
<dbReference type="PANTHER" id="PTHR35303:SF5">
    <property type="entry name" value="OS02G0197800 PROTEIN"/>
    <property type="match status" value="1"/>
</dbReference>
<dbReference type="Gene3D" id="3.30.2020.30">
    <property type="match status" value="1"/>
</dbReference>
<dbReference type="PANTHER" id="PTHR35303">
    <property type="entry name" value="OS02G0197800 PROTEIN"/>
    <property type="match status" value="1"/>
</dbReference>
<dbReference type="InterPro" id="IPR038492">
    <property type="entry name" value="GBBH-like_N_sf"/>
</dbReference>
<protein>
    <submittedName>
        <fullName evidence="4">DUF971 domain-containing protein</fullName>
    </submittedName>
</protein>
<evidence type="ECO:0000256" key="1">
    <source>
        <dbReference type="ARBA" id="ARBA00022723"/>
    </source>
</evidence>
<dbReference type="Proteomes" id="UP000809431">
    <property type="component" value="Unassembled WGS sequence"/>
</dbReference>
<gene>
    <name evidence="4" type="ORF">JMJ54_09340</name>
</gene>
<feature type="domain" description="Gamma-butyrobetaine hydroxylase-like N-terminal" evidence="3">
    <location>
        <begin position="15"/>
        <end position="95"/>
    </location>
</feature>
<evidence type="ECO:0000259" key="3">
    <source>
        <dbReference type="Pfam" id="PF06155"/>
    </source>
</evidence>
<evidence type="ECO:0000313" key="4">
    <source>
        <dbReference type="EMBL" id="MBM3116036.1"/>
    </source>
</evidence>
<dbReference type="InterPro" id="IPR010376">
    <property type="entry name" value="GBBH-like_N"/>
</dbReference>
<evidence type="ECO:0000313" key="5">
    <source>
        <dbReference type="Proteomes" id="UP000809431"/>
    </source>
</evidence>
<dbReference type="EMBL" id="JAESND010000003">
    <property type="protein sequence ID" value="MBM3116036.1"/>
    <property type="molecule type" value="Genomic_DNA"/>
</dbReference>
<dbReference type="Pfam" id="PF06155">
    <property type="entry name" value="GBBH-like_N"/>
    <property type="match status" value="1"/>
</dbReference>
<name>A0ABS2BKB1_9NEIS</name>